<evidence type="ECO:0000313" key="3">
    <source>
        <dbReference type="Proteomes" id="UP001262889"/>
    </source>
</evidence>
<proteinExistence type="predicted"/>
<feature type="transmembrane region" description="Helical" evidence="1">
    <location>
        <begin position="29"/>
        <end position="51"/>
    </location>
</feature>
<comment type="caution">
    <text evidence="2">The sequence shown here is derived from an EMBL/GenBank/DDBJ whole genome shotgun (WGS) entry which is preliminary data.</text>
</comment>
<reference evidence="2 3" key="1">
    <citation type="submission" date="2023-09" db="EMBL/GenBank/DDBJ databases">
        <authorList>
            <person name="Rey-Velasco X."/>
        </authorList>
    </citation>
    <scope>NUCLEOTIDE SEQUENCE [LARGE SCALE GENOMIC DNA]</scope>
    <source>
        <strain evidence="2 3">F363</strain>
    </source>
</reference>
<accession>A0ABU3CF38</accession>
<organism evidence="2 3">
    <name type="scientific">Autumnicola tepida</name>
    <dbReference type="NCBI Taxonomy" id="3075595"/>
    <lineage>
        <taxon>Bacteria</taxon>
        <taxon>Pseudomonadati</taxon>
        <taxon>Bacteroidota</taxon>
        <taxon>Flavobacteriia</taxon>
        <taxon>Flavobacteriales</taxon>
        <taxon>Flavobacteriaceae</taxon>
        <taxon>Autumnicola</taxon>
    </lineage>
</organism>
<keyword evidence="1" id="KW-0472">Membrane</keyword>
<gene>
    <name evidence="2" type="ORF">RM553_19220</name>
</gene>
<protein>
    <submittedName>
        <fullName evidence="2">Uncharacterized protein</fullName>
    </submittedName>
</protein>
<evidence type="ECO:0000313" key="2">
    <source>
        <dbReference type="EMBL" id="MDT0644972.1"/>
    </source>
</evidence>
<sequence length="68" mass="7322">MSVLSIGTGIGIIANPIESTGEENAYRNLMGGFILASGAIEGGIGIPLLFVSKRKKRERDLLLEKYKN</sequence>
<keyword evidence="1" id="KW-1133">Transmembrane helix</keyword>
<dbReference type="Proteomes" id="UP001262889">
    <property type="component" value="Unassembled WGS sequence"/>
</dbReference>
<name>A0ABU3CF38_9FLAO</name>
<evidence type="ECO:0000256" key="1">
    <source>
        <dbReference type="SAM" id="Phobius"/>
    </source>
</evidence>
<dbReference type="RefSeq" id="WP_311536587.1">
    <property type="nucleotide sequence ID" value="NZ_JAVRHQ010000059.1"/>
</dbReference>
<keyword evidence="1" id="KW-0812">Transmembrane</keyword>
<keyword evidence="3" id="KW-1185">Reference proteome</keyword>
<dbReference type="EMBL" id="JAVRHQ010000059">
    <property type="protein sequence ID" value="MDT0644972.1"/>
    <property type="molecule type" value="Genomic_DNA"/>
</dbReference>